<dbReference type="Gene3D" id="2.130.10.10">
    <property type="entry name" value="YVTN repeat-like/Quinoprotein amine dehydrogenase"/>
    <property type="match status" value="1"/>
</dbReference>
<protein>
    <recommendedName>
        <fullName evidence="2">SMP-30/Gluconolactonase/LRE-like region domain-containing protein</fullName>
    </recommendedName>
</protein>
<feature type="non-terminal residue" evidence="1">
    <location>
        <position position="1"/>
    </location>
</feature>
<organism evidence="1">
    <name type="scientific">marine metagenome</name>
    <dbReference type="NCBI Taxonomy" id="408172"/>
    <lineage>
        <taxon>unclassified sequences</taxon>
        <taxon>metagenomes</taxon>
        <taxon>ecological metagenomes</taxon>
    </lineage>
</organism>
<dbReference type="InterPro" id="IPR011045">
    <property type="entry name" value="N2O_reductase_N"/>
</dbReference>
<gene>
    <name evidence="1" type="ORF">METZ01_LOCUS385126</name>
</gene>
<dbReference type="AlphaFoldDB" id="A0A382UDU3"/>
<dbReference type="InterPro" id="IPR015943">
    <property type="entry name" value="WD40/YVTN_repeat-like_dom_sf"/>
</dbReference>
<sequence>HRATGIGPYGATFNADQSEIWVADKGEANEFFGRTVTVFDTGDGRHLDTLFSGYVVDHILLAPNGKEIWATANGDGQIFVFDTQTRQQTHVIDMPKWGDPHGLVWVHYNEDGVARVVRDQGGFHGGVNPFTGRSMDY</sequence>
<name>A0A382UDU3_9ZZZZ</name>
<evidence type="ECO:0008006" key="2">
    <source>
        <dbReference type="Google" id="ProtNLM"/>
    </source>
</evidence>
<dbReference type="EMBL" id="UINC01143384">
    <property type="protein sequence ID" value="SVD32272.1"/>
    <property type="molecule type" value="Genomic_DNA"/>
</dbReference>
<evidence type="ECO:0000313" key="1">
    <source>
        <dbReference type="EMBL" id="SVD32272.1"/>
    </source>
</evidence>
<reference evidence="1" key="1">
    <citation type="submission" date="2018-05" db="EMBL/GenBank/DDBJ databases">
        <authorList>
            <person name="Lanie J.A."/>
            <person name="Ng W.-L."/>
            <person name="Kazmierczak K.M."/>
            <person name="Andrzejewski T.M."/>
            <person name="Davidsen T.M."/>
            <person name="Wayne K.J."/>
            <person name="Tettelin H."/>
            <person name="Glass J.I."/>
            <person name="Rusch D."/>
            <person name="Podicherti R."/>
            <person name="Tsui H.-C.T."/>
            <person name="Winkler M.E."/>
        </authorList>
    </citation>
    <scope>NUCLEOTIDE SEQUENCE</scope>
</reference>
<dbReference type="SUPFAM" id="SSF50974">
    <property type="entry name" value="Nitrous oxide reductase, N-terminal domain"/>
    <property type="match status" value="1"/>
</dbReference>
<proteinExistence type="predicted"/>
<accession>A0A382UDU3</accession>